<gene>
    <name evidence="3" type="ORF">IAA67_08735</name>
</gene>
<sequence length="432" mass="45585">MDRSLLEQAAALEPQLIAWRRELHRWPELGFCEMRTSSRIARVLTELGFDQVLVGRDVCDGAGRMGVPPQAVLDAAYEAAEAHGADPEFLPAARDGFTGVVGVLRCGAGPTVALRFDIDALPLTEFDEPDRVPVREGFRSENPGVMHACGHDGHTAIGLGVATVLAAHRDMLHGTLKLLFQPAEEGVRGAKSLVDKGHLEGVDYVLGAHMAVSPDGELSLGVNSGASLATAKYDAVFLGKTSHAGMAPQDGRNALLAAATAVLNLHAIPRHSGGDTRINVGKLTAGTGRNIVCGRAALELEVRGSTTEACDYMAAYARRILEAAAAMHGCRVEITCVGAAAGGANSPALADLLVETLTEAGIPIRRMEDGATASEDYAYFTQRVCAQGGQSCYFYNLSRAHGFHHGSFDFDEAALVPGVQAFCAMACRLMHA</sequence>
<organism evidence="3 4">
    <name type="scientific">Candidatus Avoscillospira stercorigallinarum</name>
    <dbReference type="NCBI Taxonomy" id="2840708"/>
    <lineage>
        <taxon>Bacteria</taxon>
        <taxon>Bacillati</taxon>
        <taxon>Bacillota</taxon>
        <taxon>Clostridia</taxon>
        <taxon>Eubacteriales</taxon>
        <taxon>Oscillospiraceae</taxon>
        <taxon>Oscillospiraceae incertae sedis</taxon>
        <taxon>Candidatus Avoscillospira</taxon>
    </lineage>
</organism>
<evidence type="ECO:0000256" key="1">
    <source>
        <dbReference type="PIRSR" id="PIRSR005962-1"/>
    </source>
</evidence>
<dbReference type="SUPFAM" id="SSF53187">
    <property type="entry name" value="Zn-dependent exopeptidases"/>
    <property type="match status" value="1"/>
</dbReference>
<dbReference type="PIRSF" id="PIRSF005962">
    <property type="entry name" value="Pept_M20D_amidohydro"/>
    <property type="match status" value="1"/>
</dbReference>
<dbReference type="Pfam" id="PF07687">
    <property type="entry name" value="M20_dimer"/>
    <property type="match status" value="1"/>
</dbReference>
<dbReference type="NCBIfam" id="TIGR01891">
    <property type="entry name" value="amidohydrolases"/>
    <property type="match status" value="1"/>
</dbReference>
<evidence type="ECO:0000259" key="2">
    <source>
        <dbReference type="Pfam" id="PF07687"/>
    </source>
</evidence>
<dbReference type="GO" id="GO:0071713">
    <property type="term" value="F:para-aminobenzoyl-glutamate hydrolase activity"/>
    <property type="evidence" value="ECO:0007669"/>
    <property type="project" value="TreeGrafter"/>
</dbReference>
<feature type="binding site" evidence="1">
    <location>
        <position position="209"/>
    </location>
    <ligand>
        <name>Mn(2+)</name>
        <dbReference type="ChEBI" id="CHEBI:29035"/>
        <label>2</label>
    </ligand>
</feature>
<proteinExistence type="predicted"/>
<evidence type="ECO:0000313" key="3">
    <source>
        <dbReference type="EMBL" id="HIQ70401.1"/>
    </source>
</evidence>
<dbReference type="Pfam" id="PF01546">
    <property type="entry name" value="Peptidase_M20"/>
    <property type="match status" value="1"/>
</dbReference>
<evidence type="ECO:0000313" key="4">
    <source>
        <dbReference type="Proteomes" id="UP000886874"/>
    </source>
</evidence>
<dbReference type="GO" id="GO:0046872">
    <property type="term" value="F:metal ion binding"/>
    <property type="evidence" value="ECO:0007669"/>
    <property type="project" value="UniProtKB-KW"/>
</dbReference>
<dbReference type="Proteomes" id="UP000886874">
    <property type="component" value="Unassembled WGS sequence"/>
</dbReference>
<dbReference type="PANTHER" id="PTHR30575">
    <property type="entry name" value="PEPTIDASE M20"/>
    <property type="match status" value="1"/>
</dbReference>
<dbReference type="GO" id="GO:0005737">
    <property type="term" value="C:cytoplasm"/>
    <property type="evidence" value="ECO:0007669"/>
    <property type="project" value="TreeGrafter"/>
</dbReference>
<keyword evidence="1" id="KW-0464">Manganese</keyword>
<dbReference type="InterPro" id="IPR017439">
    <property type="entry name" value="Amidohydrolase"/>
</dbReference>
<dbReference type="AlphaFoldDB" id="A0A9D1CP27"/>
<comment type="caution">
    <text evidence="3">The sequence shown here is derived from an EMBL/GenBank/DDBJ whole genome shotgun (WGS) entry which is preliminary data.</text>
</comment>
<accession>A0A9D1CP27</accession>
<dbReference type="InterPro" id="IPR036264">
    <property type="entry name" value="Bact_exopeptidase_dim_dom"/>
</dbReference>
<dbReference type="EMBL" id="DVFN01000123">
    <property type="protein sequence ID" value="HIQ70401.1"/>
    <property type="molecule type" value="Genomic_DNA"/>
</dbReference>
<feature type="binding site" evidence="1">
    <location>
        <position position="149"/>
    </location>
    <ligand>
        <name>Mn(2+)</name>
        <dbReference type="ChEBI" id="CHEBI:29035"/>
        <label>2</label>
    </ligand>
</feature>
<dbReference type="InterPro" id="IPR011650">
    <property type="entry name" value="Peptidase_M20_dimer"/>
</dbReference>
<feature type="domain" description="Peptidase M20 dimerisation" evidence="2">
    <location>
        <begin position="234"/>
        <end position="324"/>
    </location>
</feature>
<dbReference type="SUPFAM" id="SSF55031">
    <property type="entry name" value="Bacterial exopeptidase dimerisation domain"/>
    <property type="match status" value="1"/>
</dbReference>
<reference evidence="3" key="1">
    <citation type="submission" date="2020-10" db="EMBL/GenBank/DDBJ databases">
        <authorList>
            <person name="Gilroy R."/>
        </authorList>
    </citation>
    <scope>NUCLEOTIDE SEQUENCE</scope>
    <source>
        <strain evidence="3">ChiSjej2B20-13462</strain>
    </source>
</reference>
<keyword evidence="1" id="KW-0479">Metal-binding</keyword>
<dbReference type="GO" id="GO:0016805">
    <property type="term" value="F:dipeptidase activity"/>
    <property type="evidence" value="ECO:0007669"/>
    <property type="project" value="TreeGrafter"/>
</dbReference>
<comment type="cofactor">
    <cofactor evidence="1">
        <name>Mn(2+)</name>
        <dbReference type="ChEBI" id="CHEBI:29035"/>
    </cofactor>
    <text evidence="1">The Mn(2+) ion enhances activity.</text>
</comment>
<reference evidence="3" key="2">
    <citation type="journal article" date="2021" name="PeerJ">
        <title>Extensive microbial diversity within the chicken gut microbiome revealed by metagenomics and culture.</title>
        <authorList>
            <person name="Gilroy R."/>
            <person name="Ravi A."/>
            <person name="Getino M."/>
            <person name="Pursley I."/>
            <person name="Horton D.L."/>
            <person name="Alikhan N.F."/>
            <person name="Baker D."/>
            <person name="Gharbi K."/>
            <person name="Hall N."/>
            <person name="Watson M."/>
            <person name="Adriaenssens E.M."/>
            <person name="Foster-Nyarko E."/>
            <person name="Jarju S."/>
            <person name="Secka A."/>
            <person name="Antonio M."/>
            <person name="Oren A."/>
            <person name="Chaudhuri R.R."/>
            <person name="La Ragione R."/>
            <person name="Hildebrand F."/>
            <person name="Pallen M.J."/>
        </authorList>
    </citation>
    <scope>NUCLEOTIDE SEQUENCE</scope>
    <source>
        <strain evidence="3">ChiSjej2B20-13462</strain>
    </source>
</reference>
<feature type="binding site" evidence="1">
    <location>
        <position position="151"/>
    </location>
    <ligand>
        <name>Mn(2+)</name>
        <dbReference type="ChEBI" id="CHEBI:29035"/>
        <label>2</label>
    </ligand>
</feature>
<feature type="binding site" evidence="1">
    <location>
        <position position="404"/>
    </location>
    <ligand>
        <name>Mn(2+)</name>
        <dbReference type="ChEBI" id="CHEBI:29035"/>
        <label>2</label>
    </ligand>
</feature>
<name>A0A9D1CP27_9FIRM</name>
<dbReference type="GO" id="GO:0046657">
    <property type="term" value="P:folic acid catabolic process"/>
    <property type="evidence" value="ECO:0007669"/>
    <property type="project" value="TreeGrafter"/>
</dbReference>
<protein>
    <submittedName>
        <fullName evidence="3">Amidohydrolase</fullName>
    </submittedName>
</protein>
<dbReference type="InterPro" id="IPR002933">
    <property type="entry name" value="Peptidase_M20"/>
</dbReference>
<feature type="binding site" evidence="1">
    <location>
        <position position="185"/>
    </location>
    <ligand>
        <name>Mn(2+)</name>
        <dbReference type="ChEBI" id="CHEBI:29035"/>
        <label>2</label>
    </ligand>
</feature>
<dbReference type="Gene3D" id="3.40.630.10">
    <property type="entry name" value="Zn peptidases"/>
    <property type="match status" value="2"/>
</dbReference>
<dbReference type="InterPro" id="IPR052030">
    <property type="entry name" value="Peptidase_M20/M20A_hydrolases"/>
</dbReference>
<dbReference type="PANTHER" id="PTHR30575:SF3">
    <property type="entry name" value="PEPTIDASE M20 DIMERISATION DOMAIN-CONTAINING PROTEIN"/>
    <property type="match status" value="1"/>
</dbReference>